<evidence type="ECO:0000256" key="6">
    <source>
        <dbReference type="ARBA" id="ARBA00022679"/>
    </source>
</evidence>
<protein>
    <recommendedName>
        <fullName evidence="5">Cysteine desulfurase</fullName>
        <ecNumber evidence="4">2.8.1.7</ecNumber>
    </recommendedName>
</protein>
<keyword evidence="15" id="KW-1185">Reference proteome</keyword>
<keyword evidence="7" id="KW-0479">Metal-binding</keyword>
<keyword evidence="10" id="KW-0411">Iron-sulfur</keyword>
<dbReference type="SUPFAM" id="SSF53383">
    <property type="entry name" value="PLP-dependent transferases"/>
    <property type="match status" value="1"/>
</dbReference>
<dbReference type="Pfam" id="PF00266">
    <property type="entry name" value="Aminotran_5"/>
    <property type="match status" value="1"/>
</dbReference>
<dbReference type="Proteomes" id="UP001268683">
    <property type="component" value="Chromosome"/>
</dbReference>
<reference evidence="14" key="1">
    <citation type="submission" date="2023-04" db="EMBL/GenBank/DDBJ databases">
        <title>Complete genome sequence of Temperatibacter marinus.</title>
        <authorList>
            <person name="Rong J.-C."/>
            <person name="Yi M.-L."/>
            <person name="Zhao Q."/>
        </authorList>
    </citation>
    <scope>NUCLEOTIDE SEQUENCE</scope>
    <source>
        <strain evidence="14">NBRC 110045</strain>
    </source>
</reference>
<evidence type="ECO:0000256" key="3">
    <source>
        <dbReference type="ARBA" id="ARBA00006490"/>
    </source>
</evidence>
<gene>
    <name evidence="14" type="ORF">QGN29_11660</name>
</gene>
<keyword evidence="8" id="KW-0663">Pyridoxal phosphate</keyword>
<evidence type="ECO:0000313" key="14">
    <source>
        <dbReference type="EMBL" id="WND02207.1"/>
    </source>
</evidence>
<comment type="similarity">
    <text evidence="3">Belongs to the class-V pyridoxal-phosphate-dependent aminotransferase family. NifS/IscS subfamily.</text>
</comment>
<dbReference type="InterPro" id="IPR016454">
    <property type="entry name" value="Cysteine_dSase"/>
</dbReference>
<dbReference type="InterPro" id="IPR020578">
    <property type="entry name" value="Aminotrans_V_PyrdxlP_BS"/>
</dbReference>
<evidence type="ECO:0000256" key="10">
    <source>
        <dbReference type="ARBA" id="ARBA00023014"/>
    </source>
</evidence>
<dbReference type="GO" id="GO:0046872">
    <property type="term" value="F:metal ion binding"/>
    <property type="evidence" value="ECO:0007669"/>
    <property type="project" value="UniProtKB-KW"/>
</dbReference>
<evidence type="ECO:0000256" key="5">
    <source>
        <dbReference type="ARBA" id="ARBA00013558"/>
    </source>
</evidence>
<dbReference type="RefSeq" id="WP_310798042.1">
    <property type="nucleotide sequence ID" value="NZ_CP123872.1"/>
</dbReference>
<dbReference type="PANTHER" id="PTHR11601:SF34">
    <property type="entry name" value="CYSTEINE DESULFURASE"/>
    <property type="match status" value="1"/>
</dbReference>
<evidence type="ECO:0000256" key="2">
    <source>
        <dbReference type="ARBA" id="ARBA00003120"/>
    </source>
</evidence>
<evidence type="ECO:0000313" key="15">
    <source>
        <dbReference type="Proteomes" id="UP001268683"/>
    </source>
</evidence>
<dbReference type="GO" id="GO:0051536">
    <property type="term" value="F:iron-sulfur cluster binding"/>
    <property type="evidence" value="ECO:0007669"/>
    <property type="project" value="UniProtKB-KW"/>
</dbReference>
<dbReference type="EC" id="2.8.1.7" evidence="4"/>
<evidence type="ECO:0000256" key="12">
    <source>
        <dbReference type="RuleBase" id="RU004504"/>
    </source>
</evidence>
<evidence type="ECO:0000256" key="4">
    <source>
        <dbReference type="ARBA" id="ARBA00012239"/>
    </source>
</evidence>
<comment type="catalytic activity">
    <reaction evidence="11">
        <text>(sulfur carrier)-H + L-cysteine = (sulfur carrier)-SH + L-alanine</text>
        <dbReference type="Rhea" id="RHEA:43892"/>
        <dbReference type="Rhea" id="RHEA-COMP:14737"/>
        <dbReference type="Rhea" id="RHEA-COMP:14739"/>
        <dbReference type="ChEBI" id="CHEBI:29917"/>
        <dbReference type="ChEBI" id="CHEBI:35235"/>
        <dbReference type="ChEBI" id="CHEBI:57972"/>
        <dbReference type="ChEBI" id="CHEBI:64428"/>
        <dbReference type="EC" id="2.8.1.7"/>
    </reaction>
</comment>
<dbReference type="InterPro" id="IPR015422">
    <property type="entry name" value="PyrdxlP-dep_Trfase_small"/>
</dbReference>
<dbReference type="Gene3D" id="3.90.1150.10">
    <property type="entry name" value="Aspartate Aminotransferase, domain 1"/>
    <property type="match status" value="1"/>
</dbReference>
<feature type="domain" description="Aminotransferase class V" evidence="13">
    <location>
        <begin position="4"/>
        <end position="360"/>
    </location>
</feature>
<organism evidence="14 15">
    <name type="scientific">Temperatibacter marinus</name>
    <dbReference type="NCBI Taxonomy" id="1456591"/>
    <lineage>
        <taxon>Bacteria</taxon>
        <taxon>Pseudomonadati</taxon>
        <taxon>Pseudomonadota</taxon>
        <taxon>Alphaproteobacteria</taxon>
        <taxon>Kordiimonadales</taxon>
        <taxon>Temperatibacteraceae</taxon>
        <taxon>Temperatibacter</taxon>
    </lineage>
</organism>
<dbReference type="PANTHER" id="PTHR11601">
    <property type="entry name" value="CYSTEINE DESULFURYLASE FAMILY MEMBER"/>
    <property type="match status" value="1"/>
</dbReference>
<dbReference type="Gene3D" id="3.40.640.10">
    <property type="entry name" value="Type I PLP-dependent aspartate aminotransferase-like (Major domain)"/>
    <property type="match status" value="1"/>
</dbReference>
<dbReference type="InterPro" id="IPR000192">
    <property type="entry name" value="Aminotrans_V_dom"/>
</dbReference>
<proteinExistence type="inferred from homology"/>
<dbReference type="PIRSF" id="PIRSF005572">
    <property type="entry name" value="NifS"/>
    <property type="match status" value="1"/>
</dbReference>
<evidence type="ECO:0000256" key="8">
    <source>
        <dbReference type="ARBA" id="ARBA00022898"/>
    </source>
</evidence>
<dbReference type="PROSITE" id="PS00595">
    <property type="entry name" value="AA_TRANSFER_CLASS_5"/>
    <property type="match status" value="1"/>
</dbReference>
<name>A0AA52EBC2_9PROT</name>
<dbReference type="AlphaFoldDB" id="A0AA52EBC2"/>
<evidence type="ECO:0000259" key="13">
    <source>
        <dbReference type="Pfam" id="PF00266"/>
    </source>
</evidence>
<dbReference type="InterPro" id="IPR015421">
    <property type="entry name" value="PyrdxlP-dep_Trfase_major"/>
</dbReference>
<dbReference type="EMBL" id="CP123872">
    <property type="protein sequence ID" value="WND02207.1"/>
    <property type="molecule type" value="Genomic_DNA"/>
</dbReference>
<comment type="function">
    <text evidence="2">Catalyzes the removal of elemental sulfur atoms from cysteine to produce alanine. Seems to participate in the biosynthesis of the nitrogenase metalloclusters by providing the inorganic sulfur required for the Fe-S core formation.</text>
</comment>
<dbReference type="Gene3D" id="1.10.260.50">
    <property type="match status" value="1"/>
</dbReference>
<accession>A0AA52EBC2</accession>
<comment type="cofactor">
    <cofactor evidence="1 12">
        <name>pyridoxal 5'-phosphate</name>
        <dbReference type="ChEBI" id="CHEBI:597326"/>
    </cofactor>
</comment>
<keyword evidence="6" id="KW-0808">Transferase</keyword>
<sequence>MTSIYLDHNATTPLAESVKQAMLEAMTLTGNPSSVHKAGREAKRTVEEARTRVAALVGARARDVVFTSGGTEANNLALKGAPAASYLISPIEHEATMAVAKELAGQGKEVSYLKLQDNGQIDLEDLKNQLSHLPKPTLISVMLVNNEIGLIQDLNPIIHIAREFEAFVHSDCVQAAGKIPVNIAELDLDYASFSAHKINGPKGIGALVIKPTSPMAAQIKGGGQELGRRSGTENLIGIAGFGAAALTAMEQLFETDRIKALRDHLEAGLRQHTNDILIIADKLHRTANVSCIAMEGTNGETQVMHMDLMGIAISSGSACSSGKVKTSHVLSALGYNEAISNSSIRVSLGGHTTKEEVDAFIKAWCTLYDRKKGN</sequence>
<evidence type="ECO:0000256" key="7">
    <source>
        <dbReference type="ARBA" id="ARBA00022723"/>
    </source>
</evidence>
<dbReference type="GO" id="GO:0031071">
    <property type="term" value="F:cysteine desulfurase activity"/>
    <property type="evidence" value="ECO:0007669"/>
    <property type="project" value="UniProtKB-EC"/>
</dbReference>
<evidence type="ECO:0000256" key="1">
    <source>
        <dbReference type="ARBA" id="ARBA00001933"/>
    </source>
</evidence>
<dbReference type="KEGG" id="tmk:QGN29_11660"/>
<keyword evidence="9" id="KW-0408">Iron</keyword>
<evidence type="ECO:0000256" key="9">
    <source>
        <dbReference type="ARBA" id="ARBA00023004"/>
    </source>
</evidence>
<evidence type="ECO:0000256" key="11">
    <source>
        <dbReference type="ARBA" id="ARBA00050776"/>
    </source>
</evidence>
<dbReference type="InterPro" id="IPR015424">
    <property type="entry name" value="PyrdxlP-dep_Trfase"/>
</dbReference>